<keyword evidence="3" id="KW-1185">Reference proteome</keyword>
<dbReference type="RefSeq" id="WP_341566705.1">
    <property type="nucleotide sequence ID" value="NZ_JBAKAR010000003.1"/>
</dbReference>
<sequence length="410" mass="45257">MKGLTVYFCLPLLLTSIQASAQASPLRAVIDTNNSQIVENISANQTPSLSVTPGSLLPLTANFSPITQVRAADYRDWSSQIGQQVTVENKHRELSYTGKLLALEPQSDTFSLLADKKTVTLPINDFYLIPSYAHTTDKSTKTQYPSVVSYQSNDLSWSPKRTLIFTDGVVSLINSAELHNVATHAIQLKNSVLHYSPATPMRAKVEQTALRMSDSSSADYTDNEVTFPLKSAHLKANSDTLVKLIRLQSPIDKNEHTATVYTAFNRTADIPLSFENTLTFTLSADAFPGHYQTFWQRDGLLIPSNNTHLDIARAKQPIQVVTNKSLDITGHLSLVSSTSQKLPSQQTWKVTLQNHSNQAKSYAISHTMRGVISHVEGPNVSQKTASSVQIKGKIPALKTQSFQYQVELKE</sequence>
<accession>A0ABU9G2N8</accession>
<comment type="caution">
    <text evidence="2">The sequence shown here is derived from an EMBL/GenBank/DDBJ whole genome shotgun (WGS) entry which is preliminary data.</text>
</comment>
<evidence type="ECO:0000313" key="3">
    <source>
        <dbReference type="Proteomes" id="UP001379949"/>
    </source>
</evidence>
<reference evidence="2 3" key="1">
    <citation type="submission" date="2024-02" db="EMBL/GenBank/DDBJ databases">
        <title>Bacteria isolated from the canopy kelp, Nereocystis luetkeana.</title>
        <authorList>
            <person name="Pfister C.A."/>
            <person name="Younker I.T."/>
            <person name="Light S.H."/>
        </authorList>
    </citation>
    <scope>NUCLEOTIDE SEQUENCE [LARGE SCALE GENOMIC DNA]</scope>
    <source>
        <strain evidence="2 3">TI.4.07</strain>
    </source>
</reference>
<name>A0ABU9G2N8_9GAMM</name>
<keyword evidence="1" id="KW-0732">Signal</keyword>
<feature type="chain" id="PRO_5047378135" description="DUF4139 domain-containing protein" evidence="1">
    <location>
        <begin position="22"/>
        <end position="410"/>
    </location>
</feature>
<evidence type="ECO:0000313" key="2">
    <source>
        <dbReference type="EMBL" id="MEL0612758.1"/>
    </source>
</evidence>
<dbReference type="Proteomes" id="UP001379949">
    <property type="component" value="Unassembled WGS sequence"/>
</dbReference>
<protein>
    <recommendedName>
        <fullName evidence="4">DUF4139 domain-containing protein</fullName>
    </recommendedName>
</protein>
<dbReference type="EMBL" id="JBAKAR010000003">
    <property type="protein sequence ID" value="MEL0612758.1"/>
    <property type="molecule type" value="Genomic_DNA"/>
</dbReference>
<proteinExistence type="predicted"/>
<organism evidence="2 3">
    <name type="scientific">Marinomonas arenicola</name>
    <dbReference type="NCBI Taxonomy" id="569601"/>
    <lineage>
        <taxon>Bacteria</taxon>
        <taxon>Pseudomonadati</taxon>
        <taxon>Pseudomonadota</taxon>
        <taxon>Gammaproteobacteria</taxon>
        <taxon>Oceanospirillales</taxon>
        <taxon>Oceanospirillaceae</taxon>
        <taxon>Marinomonas</taxon>
    </lineage>
</organism>
<feature type="signal peptide" evidence="1">
    <location>
        <begin position="1"/>
        <end position="21"/>
    </location>
</feature>
<evidence type="ECO:0008006" key="4">
    <source>
        <dbReference type="Google" id="ProtNLM"/>
    </source>
</evidence>
<gene>
    <name evidence="2" type="ORF">V6242_06345</name>
</gene>
<evidence type="ECO:0000256" key="1">
    <source>
        <dbReference type="SAM" id="SignalP"/>
    </source>
</evidence>